<dbReference type="PROSITE" id="PS50850">
    <property type="entry name" value="MFS"/>
    <property type="match status" value="1"/>
</dbReference>
<evidence type="ECO:0000313" key="10">
    <source>
        <dbReference type="Proteomes" id="UP000069773"/>
    </source>
</evidence>
<evidence type="ECO:0000256" key="3">
    <source>
        <dbReference type="ARBA" id="ARBA00022475"/>
    </source>
</evidence>
<feature type="transmembrane region" description="Helical" evidence="7">
    <location>
        <begin position="143"/>
        <end position="162"/>
    </location>
</feature>
<dbReference type="InterPro" id="IPR036259">
    <property type="entry name" value="MFS_trans_sf"/>
</dbReference>
<evidence type="ECO:0000256" key="5">
    <source>
        <dbReference type="ARBA" id="ARBA00022989"/>
    </source>
</evidence>
<evidence type="ECO:0000256" key="4">
    <source>
        <dbReference type="ARBA" id="ARBA00022692"/>
    </source>
</evidence>
<feature type="domain" description="Major facilitator superfamily (MFS) profile" evidence="8">
    <location>
        <begin position="15"/>
        <end position="471"/>
    </location>
</feature>
<feature type="transmembrane region" description="Helical" evidence="7">
    <location>
        <begin position="169"/>
        <end position="189"/>
    </location>
</feature>
<evidence type="ECO:0000313" key="9">
    <source>
        <dbReference type="EMBL" id="GAT08778.1"/>
    </source>
</evidence>
<keyword evidence="10" id="KW-1185">Reference proteome</keyword>
<feature type="transmembrane region" description="Helical" evidence="7">
    <location>
        <begin position="48"/>
        <end position="68"/>
    </location>
</feature>
<evidence type="ECO:0000256" key="1">
    <source>
        <dbReference type="ARBA" id="ARBA00004651"/>
    </source>
</evidence>
<organism evidence="9 10">
    <name type="scientific">Mycolicibacterium novocastrense</name>
    <name type="common">Mycobacterium novocastrense</name>
    <dbReference type="NCBI Taxonomy" id="59813"/>
    <lineage>
        <taxon>Bacteria</taxon>
        <taxon>Bacillati</taxon>
        <taxon>Actinomycetota</taxon>
        <taxon>Actinomycetes</taxon>
        <taxon>Mycobacteriales</taxon>
        <taxon>Mycobacteriaceae</taxon>
        <taxon>Mycolicibacterium</taxon>
    </lineage>
</organism>
<dbReference type="InterPro" id="IPR020846">
    <property type="entry name" value="MFS_dom"/>
</dbReference>
<evidence type="ECO:0000259" key="8">
    <source>
        <dbReference type="PROSITE" id="PS50850"/>
    </source>
</evidence>
<feature type="transmembrane region" description="Helical" evidence="7">
    <location>
        <begin position="449"/>
        <end position="469"/>
    </location>
</feature>
<feature type="transmembrane region" description="Helical" evidence="7">
    <location>
        <begin position="270"/>
        <end position="291"/>
    </location>
</feature>
<dbReference type="RefSeq" id="WP_234787625.1">
    <property type="nucleotide sequence ID" value="NZ_BCTA01000026.1"/>
</dbReference>
<keyword evidence="5 7" id="KW-1133">Transmembrane helix</keyword>
<dbReference type="NCBIfam" id="TIGR00711">
    <property type="entry name" value="efflux_EmrB"/>
    <property type="match status" value="1"/>
</dbReference>
<feature type="transmembrane region" description="Helical" evidence="7">
    <location>
        <begin position="303"/>
        <end position="322"/>
    </location>
</feature>
<dbReference type="Gene3D" id="1.20.1720.10">
    <property type="entry name" value="Multidrug resistance protein D"/>
    <property type="match status" value="1"/>
</dbReference>
<dbReference type="InterPro" id="IPR004638">
    <property type="entry name" value="EmrB-like"/>
</dbReference>
<accession>A0ABQ0KGU0</accession>
<protein>
    <submittedName>
        <fullName evidence="9">EmrB/QacA family drug resistance transporter</fullName>
    </submittedName>
</protein>
<keyword evidence="2" id="KW-0813">Transport</keyword>
<feature type="transmembrane region" description="Helical" evidence="7">
    <location>
        <begin position="201"/>
        <end position="218"/>
    </location>
</feature>
<evidence type="ECO:0000256" key="2">
    <source>
        <dbReference type="ARBA" id="ARBA00022448"/>
    </source>
</evidence>
<keyword evidence="4 7" id="KW-0812">Transmembrane</keyword>
<comment type="subcellular location">
    <subcellularLocation>
        <location evidence="1">Cell membrane</location>
        <topology evidence="1">Multi-pass membrane protein</topology>
    </subcellularLocation>
</comment>
<keyword evidence="3" id="KW-1003">Cell membrane</keyword>
<comment type="caution">
    <text evidence="9">The sequence shown here is derived from an EMBL/GenBank/DDBJ whole genome shotgun (WGS) entry which is preliminary data.</text>
</comment>
<feature type="transmembrane region" description="Helical" evidence="7">
    <location>
        <begin position="328"/>
        <end position="350"/>
    </location>
</feature>
<dbReference type="CDD" id="cd17321">
    <property type="entry name" value="MFS_MMR_MDR_like"/>
    <property type="match status" value="1"/>
</dbReference>
<keyword evidence="6 7" id="KW-0472">Membrane</keyword>
<feature type="transmembrane region" description="Helical" evidence="7">
    <location>
        <begin position="362"/>
        <end position="383"/>
    </location>
</feature>
<dbReference type="Gene3D" id="1.20.1250.20">
    <property type="entry name" value="MFS general substrate transporter like domains"/>
    <property type="match status" value="1"/>
</dbReference>
<dbReference type="InterPro" id="IPR011701">
    <property type="entry name" value="MFS"/>
</dbReference>
<dbReference type="Proteomes" id="UP000069773">
    <property type="component" value="Unassembled WGS sequence"/>
</dbReference>
<dbReference type="EMBL" id="BCTA01000026">
    <property type="protein sequence ID" value="GAT08778.1"/>
    <property type="molecule type" value="Genomic_DNA"/>
</dbReference>
<feature type="transmembrane region" description="Helical" evidence="7">
    <location>
        <begin position="230"/>
        <end position="250"/>
    </location>
</feature>
<name>A0ABQ0KGU0_MYCNV</name>
<sequence length="488" mass="50705">MSTPNAPTERPSLRAVWAMMIGFLLIIVDSTIVAVANPVIKADFAAHYHAVIWVTSAYLLVFAALLPVGGRLGDRFGPKSLYVAGLAVFTLASLWCGVSESIGMLIAGRVAQGIGAALMTPQTLSAVTRIFPPQHRGIPMSLWGATAAVGLLIGPVAGGLLVDTLGWRWIFLVNIPIGAAGLVLALRLIPALPARPHRLDALGVLLSGIGICLIVFALQEGRHHEWGPTTWVAIAGGCGFLAVFVVWQAVQRSEPLVPLDLFRHRDFALSNLGIALISFTIVAFAVPLMFYLQDVRGMSATHAGLVTAPMAVATGVGAPIVGRLVDRVAPRSIVCPGFTLTAVALIWLALEMNQSAPVWRMTLPLMLIGAAGALTWEPLAVIASRTLPDDLAGAGSAAFNTIRQVGAALGSASIAALLAAVADVESHDAAEPAPTLSTTAAIEAMSHSMLLPAAAAGIGAIAAFFFTGLTPRAVQAVSHSERNVSTAP</sequence>
<dbReference type="PRINTS" id="PR01036">
    <property type="entry name" value="TCRTETB"/>
</dbReference>
<proteinExistence type="predicted"/>
<dbReference type="PANTHER" id="PTHR42718:SF42">
    <property type="entry name" value="EXPORT PROTEIN"/>
    <property type="match status" value="1"/>
</dbReference>
<feature type="transmembrane region" description="Helical" evidence="7">
    <location>
        <begin position="80"/>
        <end position="98"/>
    </location>
</feature>
<evidence type="ECO:0000256" key="7">
    <source>
        <dbReference type="SAM" id="Phobius"/>
    </source>
</evidence>
<reference evidence="9 10" key="1">
    <citation type="journal article" date="2016" name="Genome Announc.">
        <title>Draft Genome Sequences of Five Rapidly Growing Mycobacterium Species, M. thermoresistibile, M. fortuitum subsp. acetamidolyticum, M. canariasense, M. brisbanense, and M. novocastrense.</title>
        <authorList>
            <person name="Katahira K."/>
            <person name="Ogura Y."/>
            <person name="Gotoh Y."/>
            <person name="Hayashi T."/>
        </authorList>
    </citation>
    <scope>NUCLEOTIDE SEQUENCE [LARGE SCALE GENOMIC DNA]</scope>
    <source>
        <strain evidence="9 10">JCM18114</strain>
    </source>
</reference>
<dbReference type="PANTHER" id="PTHR42718">
    <property type="entry name" value="MAJOR FACILITATOR SUPERFAMILY MULTIDRUG TRANSPORTER MFSC"/>
    <property type="match status" value="1"/>
</dbReference>
<dbReference type="Pfam" id="PF07690">
    <property type="entry name" value="MFS_1"/>
    <property type="match status" value="1"/>
</dbReference>
<dbReference type="SUPFAM" id="SSF103473">
    <property type="entry name" value="MFS general substrate transporter"/>
    <property type="match status" value="1"/>
</dbReference>
<evidence type="ECO:0000256" key="6">
    <source>
        <dbReference type="ARBA" id="ARBA00023136"/>
    </source>
</evidence>
<gene>
    <name evidence="9" type="ORF">RMCN_1911</name>
</gene>
<feature type="transmembrane region" description="Helical" evidence="7">
    <location>
        <begin position="15"/>
        <end position="36"/>
    </location>
</feature>